<dbReference type="AlphaFoldDB" id="A0A8J5FHN8"/>
<evidence type="ECO:0000313" key="3">
    <source>
        <dbReference type="EMBL" id="KAG6485843.1"/>
    </source>
</evidence>
<protein>
    <submittedName>
        <fullName evidence="3">Uncharacterized protein</fullName>
    </submittedName>
</protein>
<feature type="region of interest" description="Disordered" evidence="1">
    <location>
        <begin position="1"/>
        <end position="27"/>
    </location>
</feature>
<evidence type="ECO:0000313" key="4">
    <source>
        <dbReference type="Proteomes" id="UP000734854"/>
    </source>
</evidence>
<feature type="compositionally biased region" description="Basic and acidic residues" evidence="1">
    <location>
        <begin position="1"/>
        <end position="11"/>
    </location>
</feature>
<evidence type="ECO:0000256" key="2">
    <source>
        <dbReference type="SAM" id="Phobius"/>
    </source>
</evidence>
<dbReference type="Proteomes" id="UP000734854">
    <property type="component" value="Unassembled WGS sequence"/>
</dbReference>
<gene>
    <name evidence="3" type="ORF">ZIOFF_054408</name>
</gene>
<evidence type="ECO:0000256" key="1">
    <source>
        <dbReference type="SAM" id="MobiDB-lite"/>
    </source>
</evidence>
<dbReference type="EMBL" id="JACMSC010000015">
    <property type="protein sequence ID" value="KAG6485843.1"/>
    <property type="molecule type" value="Genomic_DNA"/>
</dbReference>
<sequence length="503" mass="56959">MAAKPLRERAMEQGSDQSLSDEDEPDQVTYDLNFSGRIQSLLFCGRKKVELLMSENGIHRTNHEDHEVTQNQLREDHHAVSSSESISDEENMVLTELSDACPAHVQGSLVGSVRKNQEGECTSLEVMGESKELSSLHKKACSSSFTSRISEPRKGYRSGKSKSKAKFSIRSDLHSRKLPSSCSMEKNENPFMATYKSFGEHGNLDYNTSENVMVHLKQHQKVVPAKLAPDKIVGALPSMAELLEDLTKHGQATEALDVKSLKNARSKEIKTPYSGRTVSHLGLRFLDNEDPLEFMGCGTSSEDEEWIHNHSSFPRESIKQHTMGDLFQETFNVSAEGSSSLPKHRSTGSSYYGRVQQVIQIEKERHLELLKQPQTVLSVRSKRHSTQTSFDNYISKSDEPYELSIMVQIITRFLEAKLTVCHCLFLETFEGQCENDSNKFAERLGNLRTIIFSSKFCSNVELEVGSYIRIHPPWYDLCYIFQLAILTLIVDNLSFIYLKKNKK</sequence>
<dbReference type="PANTHER" id="PTHR35686">
    <property type="entry name" value="KINETOCHORE PROTEIN"/>
    <property type="match status" value="1"/>
</dbReference>
<keyword evidence="4" id="KW-1185">Reference proteome</keyword>
<proteinExistence type="predicted"/>
<feature type="transmembrane region" description="Helical" evidence="2">
    <location>
        <begin position="479"/>
        <end position="498"/>
    </location>
</feature>
<name>A0A8J5FHN8_ZINOF</name>
<comment type="caution">
    <text evidence="3">The sequence shown here is derived from an EMBL/GenBank/DDBJ whole genome shotgun (WGS) entry which is preliminary data.</text>
</comment>
<keyword evidence="2" id="KW-0812">Transmembrane</keyword>
<reference evidence="3 4" key="1">
    <citation type="submission" date="2020-08" db="EMBL/GenBank/DDBJ databases">
        <title>Plant Genome Project.</title>
        <authorList>
            <person name="Zhang R.-G."/>
        </authorList>
    </citation>
    <scope>NUCLEOTIDE SEQUENCE [LARGE SCALE GENOMIC DNA]</scope>
    <source>
        <tissue evidence="3">Rhizome</tissue>
    </source>
</reference>
<feature type="region of interest" description="Disordered" evidence="1">
    <location>
        <begin position="65"/>
        <end position="89"/>
    </location>
</feature>
<feature type="compositionally biased region" description="Basic and acidic residues" evidence="1">
    <location>
        <begin position="65"/>
        <end position="79"/>
    </location>
</feature>
<dbReference type="PANTHER" id="PTHR35686:SF1">
    <property type="entry name" value="KINETOCHORE PROTEIN"/>
    <property type="match status" value="1"/>
</dbReference>
<accession>A0A8J5FHN8</accession>
<organism evidence="3 4">
    <name type="scientific">Zingiber officinale</name>
    <name type="common">Ginger</name>
    <name type="synonym">Amomum zingiber</name>
    <dbReference type="NCBI Taxonomy" id="94328"/>
    <lineage>
        <taxon>Eukaryota</taxon>
        <taxon>Viridiplantae</taxon>
        <taxon>Streptophyta</taxon>
        <taxon>Embryophyta</taxon>
        <taxon>Tracheophyta</taxon>
        <taxon>Spermatophyta</taxon>
        <taxon>Magnoliopsida</taxon>
        <taxon>Liliopsida</taxon>
        <taxon>Zingiberales</taxon>
        <taxon>Zingiberaceae</taxon>
        <taxon>Zingiber</taxon>
    </lineage>
</organism>
<keyword evidence="2" id="KW-1133">Transmembrane helix</keyword>
<keyword evidence="2" id="KW-0472">Membrane</keyword>